<dbReference type="Pfam" id="PF25461">
    <property type="entry name" value="Beta-barrel_SelB"/>
    <property type="match status" value="1"/>
</dbReference>
<dbReference type="Gene3D" id="2.40.30.10">
    <property type="entry name" value="Translation factors"/>
    <property type="match status" value="1"/>
</dbReference>
<dbReference type="SUPFAM" id="SSF50465">
    <property type="entry name" value="EF-Tu/eEF-1alpha/eIF2-gamma C-terminal domain"/>
    <property type="match status" value="1"/>
</dbReference>
<dbReference type="InterPro" id="IPR057335">
    <property type="entry name" value="Beta-barrel_SelB"/>
</dbReference>
<dbReference type="GO" id="GO:0005829">
    <property type="term" value="C:cytosol"/>
    <property type="evidence" value="ECO:0007669"/>
    <property type="project" value="TreeGrafter"/>
</dbReference>
<dbReference type="Pfam" id="PF09106">
    <property type="entry name" value="WHD_2nd_SelB"/>
    <property type="match status" value="1"/>
</dbReference>
<evidence type="ECO:0000256" key="4">
    <source>
        <dbReference type="ARBA" id="ARBA00022741"/>
    </source>
</evidence>
<evidence type="ECO:0000313" key="11">
    <source>
        <dbReference type="Proteomes" id="UP000247150"/>
    </source>
</evidence>
<dbReference type="InterPro" id="IPR015191">
    <property type="entry name" value="SelB_WHD4"/>
</dbReference>
<dbReference type="PANTHER" id="PTHR43721:SF22">
    <property type="entry name" value="ELONGATION FACTOR TU, MITOCHONDRIAL"/>
    <property type="match status" value="1"/>
</dbReference>
<keyword evidence="3" id="KW-0963">Cytoplasm</keyword>
<dbReference type="PROSITE" id="PS51722">
    <property type="entry name" value="G_TR_2"/>
    <property type="match status" value="1"/>
</dbReference>
<name>A0A2V2ZJZ5_9BACI</name>
<dbReference type="CDD" id="cd04171">
    <property type="entry name" value="SelB"/>
    <property type="match status" value="1"/>
</dbReference>
<dbReference type="InterPro" id="IPR015190">
    <property type="entry name" value="Elong_fac_SelB-wing-hlx_typ-2"/>
</dbReference>
<evidence type="ECO:0000313" key="10">
    <source>
        <dbReference type="EMBL" id="PWW20253.1"/>
    </source>
</evidence>
<evidence type="ECO:0000256" key="5">
    <source>
        <dbReference type="ARBA" id="ARBA00022917"/>
    </source>
</evidence>
<dbReference type="Gene3D" id="1.10.10.2770">
    <property type="match status" value="1"/>
</dbReference>
<dbReference type="InterPro" id="IPR009001">
    <property type="entry name" value="Transl_elong_EF1A/Init_IF2_C"/>
</dbReference>
<dbReference type="InterPro" id="IPR027417">
    <property type="entry name" value="P-loop_NTPase"/>
</dbReference>
<dbReference type="Gene3D" id="3.40.50.300">
    <property type="entry name" value="P-loop containing nucleotide triphosphate hydrolases"/>
    <property type="match status" value="1"/>
</dbReference>
<evidence type="ECO:0000256" key="7">
    <source>
        <dbReference type="ARBA" id="ARBA00025526"/>
    </source>
</evidence>
<comment type="subcellular location">
    <subcellularLocation>
        <location evidence="1">Cytoplasm</location>
    </subcellularLocation>
</comment>
<dbReference type="SUPFAM" id="SSF50447">
    <property type="entry name" value="Translation proteins"/>
    <property type="match status" value="1"/>
</dbReference>
<dbReference type="PANTHER" id="PTHR43721">
    <property type="entry name" value="ELONGATION FACTOR TU-RELATED"/>
    <property type="match status" value="1"/>
</dbReference>
<dbReference type="GO" id="GO:0003746">
    <property type="term" value="F:translation elongation factor activity"/>
    <property type="evidence" value="ECO:0007669"/>
    <property type="project" value="UniProtKB-KW"/>
</dbReference>
<dbReference type="SUPFAM" id="SSF52540">
    <property type="entry name" value="P-loop containing nucleoside triphosphate hydrolases"/>
    <property type="match status" value="1"/>
</dbReference>
<proteinExistence type="predicted"/>
<dbReference type="GO" id="GO:0003924">
    <property type="term" value="F:GTPase activity"/>
    <property type="evidence" value="ECO:0007669"/>
    <property type="project" value="InterPro"/>
</dbReference>
<dbReference type="AlphaFoldDB" id="A0A2V2ZJZ5"/>
<evidence type="ECO:0000256" key="1">
    <source>
        <dbReference type="ARBA" id="ARBA00004496"/>
    </source>
</evidence>
<evidence type="ECO:0000256" key="2">
    <source>
        <dbReference type="ARBA" id="ARBA00015953"/>
    </source>
</evidence>
<evidence type="ECO:0000256" key="8">
    <source>
        <dbReference type="ARBA" id="ARBA00031615"/>
    </source>
</evidence>
<organism evidence="10 11">
    <name type="scientific">Cytobacillus oceanisediminis</name>
    <dbReference type="NCBI Taxonomy" id="665099"/>
    <lineage>
        <taxon>Bacteria</taxon>
        <taxon>Bacillati</taxon>
        <taxon>Bacillota</taxon>
        <taxon>Bacilli</taxon>
        <taxon>Bacillales</taxon>
        <taxon>Bacillaceae</taxon>
        <taxon>Cytobacillus</taxon>
    </lineage>
</organism>
<accession>A0A2V2ZJZ5</accession>
<dbReference type="Gene3D" id="1.10.10.10">
    <property type="entry name" value="Winged helix-like DNA-binding domain superfamily/Winged helix DNA-binding domain"/>
    <property type="match status" value="1"/>
</dbReference>
<evidence type="ECO:0000259" key="9">
    <source>
        <dbReference type="PROSITE" id="PS51722"/>
    </source>
</evidence>
<dbReference type="InterPro" id="IPR004161">
    <property type="entry name" value="EFTu-like_2"/>
</dbReference>
<evidence type="ECO:0000256" key="6">
    <source>
        <dbReference type="ARBA" id="ARBA00023134"/>
    </source>
</evidence>
<sequence>MSYYTIGIAGHIDHGKTTLTKALTNVDTDRLKEEKERNISIELGYAPFQIQEGYHISIIDVPGHEKFIRQMIAGVTGIDLAVIVVAADEGLMPQTKEHVEILSLLGIEQVIIAVTKADLVDNEQLELAEEEIRDYIDGSVFETADVIYVDGVSKRGIPKFKEKVIEKLKKCRQRNDVGALRMPVDQVFSLQGHGTILRGTVFDGSISSGQSITVLPQGYKAKVRQLQSQNENVTKAFAGQRVAVNISGVDRQLVNRGNVIVDSNHYALTNCIDVIIRTTKLMELPLKQRSLVKLHIGTSEVMGKIIFFDRNTLEAEAGVEVYCQIRLDEPIVGKKGDRFILRRPTPIETFAGGRIINIEGRKYRFGKNTIDFLKQLEQGSDLQRIIFLLQEYKLLSSEEIIKQLGVTEQELHLLLEEGKSSDQLVSIAKQYTTQTIVKQIENNILQQLKQYHNQYPLRTGISKAELLQMFNEYYPEKLVSAVIQKLNTANFIRLRGPNISLNTFQTSFPKQWEKKMTNVISQLEEQGLEPQPICDLMNQTGMSAKLAAEFINYLKNEGIAEKLDDKHLIHHKVVSVSSNLLKKAYPESFSLQEAKTVINTSRKYLVLFLELIDQKKLTVRENQKRIWVN</sequence>
<dbReference type="SUPFAM" id="SSF46785">
    <property type="entry name" value="Winged helix' DNA-binding domain"/>
    <property type="match status" value="1"/>
</dbReference>
<dbReference type="GO" id="GO:0001514">
    <property type="term" value="P:selenocysteine incorporation"/>
    <property type="evidence" value="ECO:0007669"/>
    <property type="project" value="InterPro"/>
</dbReference>
<dbReference type="Pfam" id="PF00009">
    <property type="entry name" value="GTP_EFTU"/>
    <property type="match status" value="1"/>
</dbReference>
<dbReference type="GO" id="GO:0005525">
    <property type="term" value="F:GTP binding"/>
    <property type="evidence" value="ECO:0007669"/>
    <property type="project" value="UniProtKB-KW"/>
</dbReference>
<dbReference type="RefSeq" id="WP_110067146.1">
    <property type="nucleotide sequence ID" value="NZ_QGTW01000016.1"/>
</dbReference>
<evidence type="ECO:0000256" key="3">
    <source>
        <dbReference type="ARBA" id="ARBA00022490"/>
    </source>
</evidence>
<keyword evidence="5" id="KW-0648">Protein biosynthesis</keyword>
<keyword evidence="10" id="KW-0251">Elongation factor</keyword>
<protein>
    <recommendedName>
        <fullName evidence="2">Selenocysteine-specific elongation factor</fullName>
    </recommendedName>
    <alternativeName>
        <fullName evidence="8">SelB translation factor</fullName>
    </alternativeName>
</protein>
<dbReference type="GO" id="GO:0003723">
    <property type="term" value="F:RNA binding"/>
    <property type="evidence" value="ECO:0007669"/>
    <property type="project" value="InterPro"/>
</dbReference>
<comment type="function">
    <text evidence="7">Translation factor necessary for the incorporation of selenocysteine into proteins. It probably replaces EF-Tu for the insertion of selenocysteine directed by the UGA codon. SelB binds GTP and GDP.</text>
</comment>
<dbReference type="Pfam" id="PF03144">
    <property type="entry name" value="GTP_EFTU_D2"/>
    <property type="match status" value="1"/>
</dbReference>
<dbReference type="Pfam" id="PF09107">
    <property type="entry name" value="WHD_3rd_SelB"/>
    <property type="match status" value="1"/>
</dbReference>
<comment type="caution">
    <text evidence="10">The sequence shown here is derived from an EMBL/GenBank/DDBJ whole genome shotgun (WGS) entry which is preliminary data.</text>
</comment>
<dbReference type="PRINTS" id="PR00315">
    <property type="entry name" value="ELONGATNFCT"/>
</dbReference>
<dbReference type="NCBIfam" id="TIGR00475">
    <property type="entry name" value="selB"/>
    <property type="match status" value="1"/>
</dbReference>
<dbReference type="NCBIfam" id="TIGR00231">
    <property type="entry name" value="small_GTP"/>
    <property type="match status" value="1"/>
</dbReference>
<dbReference type="InterPro" id="IPR005225">
    <property type="entry name" value="Small_GTP-bd"/>
</dbReference>
<gene>
    <name evidence="10" type="ORF">DFO73_11668</name>
</gene>
<dbReference type="InterPro" id="IPR050055">
    <property type="entry name" value="EF-Tu_GTPase"/>
</dbReference>
<keyword evidence="4" id="KW-0547">Nucleotide-binding</keyword>
<dbReference type="InterPro" id="IPR004535">
    <property type="entry name" value="Transl_elong_SelB"/>
</dbReference>
<reference evidence="10 11" key="1">
    <citation type="submission" date="2018-05" db="EMBL/GenBank/DDBJ databases">
        <title>Freshwater and sediment microbial communities from various areas in North America, analyzing microbe dynamics in response to fracking.</title>
        <authorList>
            <person name="Lamendella R."/>
        </authorList>
    </citation>
    <scope>NUCLEOTIDE SEQUENCE [LARGE SCALE GENOMIC DNA]</scope>
    <source>
        <strain evidence="10 11">15_TX</strain>
    </source>
</reference>
<dbReference type="EMBL" id="QGTW01000016">
    <property type="protein sequence ID" value="PWW20253.1"/>
    <property type="molecule type" value="Genomic_DNA"/>
</dbReference>
<dbReference type="InterPro" id="IPR009000">
    <property type="entry name" value="Transl_B-barrel_sf"/>
</dbReference>
<keyword evidence="6" id="KW-0342">GTP-binding</keyword>
<dbReference type="Proteomes" id="UP000247150">
    <property type="component" value="Unassembled WGS sequence"/>
</dbReference>
<dbReference type="InterPro" id="IPR000795">
    <property type="entry name" value="T_Tr_GTP-bd_dom"/>
</dbReference>
<dbReference type="OrthoDB" id="9804504at2"/>
<dbReference type="InterPro" id="IPR036390">
    <property type="entry name" value="WH_DNA-bd_sf"/>
</dbReference>
<dbReference type="InterPro" id="IPR036388">
    <property type="entry name" value="WH-like_DNA-bd_sf"/>
</dbReference>
<dbReference type="CDD" id="cd15491">
    <property type="entry name" value="selB_III"/>
    <property type="match status" value="1"/>
</dbReference>
<feature type="domain" description="Tr-type G" evidence="9">
    <location>
        <begin position="1"/>
        <end position="174"/>
    </location>
</feature>